<reference evidence="8 9" key="1">
    <citation type="submission" date="2019-10" db="EMBL/GenBank/DDBJ databases">
        <title>Genomic analysis of Raineyella sp. CBA3103.</title>
        <authorList>
            <person name="Roh S.W."/>
        </authorList>
    </citation>
    <scope>NUCLEOTIDE SEQUENCE [LARGE SCALE GENOMIC DNA]</scope>
    <source>
        <strain evidence="8 9">CBA3103</strain>
    </source>
</reference>
<feature type="transmembrane region" description="Helical" evidence="7">
    <location>
        <begin position="231"/>
        <end position="253"/>
    </location>
</feature>
<feature type="transmembrane region" description="Helical" evidence="7">
    <location>
        <begin position="165"/>
        <end position="183"/>
    </location>
</feature>
<dbReference type="PANTHER" id="PTHR36838:SF3">
    <property type="entry name" value="TRANSPORTER AUXIN EFFLUX CARRIER EC FAMILY"/>
    <property type="match status" value="1"/>
</dbReference>
<dbReference type="Proteomes" id="UP000386847">
    <property type="component" value="Chromosome"/>
</dbReference>
<sequence>MLHVLSATAPIFLVVGLGYLLTRRGMFKRADMTVLSTYVVKVALPLLVFVNVAGRSAAEIFQPTYLLTYALASMVMFALSFGYARVRGRSAFRATFMAMGMGGTNNGFIGFPVFLILFAESAGAATGMGMLVDNILIIPFTLFLADQADGEGGLVQRLVSTVRNVLLHPMVLAIIAALVLQVVDLTLPPVLDRSVRLLAQTSSGVALFTVGGMLVGLKIRGELGDIVTTVAGKLLVMPALAIVLVTLLVALGLPGLAPQFRAAVVLTSALPTYAVLPALAEPYGEKDVATASMMLSTLVSFLTLSGWMVALRAMGWM</sequence>
<keyword evidence="6 7" id="KW-0472">Membrane</keyword>
<evidence type="ECO:0000256" key="6">
    <source>
        <dbReference type="ARBA" id="ARBA00023136"/>
    </source>
</evidence>
<feature type="transmembrane region" description="Helical" evidence="7">
    <location>
        <begin position="195"/>
        <end position="219"/>
    </location>
</feature>
<feature type="transmembrane region" description="Helical" evidence="7">
    <location>
        <begin position="34"/>
        <end position="54"/>
    </location>
</feature>
<feature type="transmembrane region" description="Helical" evidence="7">
    <location>
        <begin position="124"/>
        <end position="145"/>
    </location>
</feature>
<evidence type="ECO:0000256" key="4">
    <source>
        <dbReference type="ARBA" id="ARBA00022692"/>
    </source>
</evidence>
<evidence type="ECO:0000256" key="5">
    <source>
        <dbReference type="ARBA" id="ARBA00022989"/>
    </source>
</evidence>
<dbReference type="AlphaFoldDB" id="A0A5Q2FC98"/>
<evidence type="ECO:0000313" key="8">
    <source>
        <dbReference type="EMBL" id="QGF23357.1"/>
    </source>
</evidence>
<dbReference type="InterPro" id="IPR004776">
    <property type="entry name" value="Mem_transp_PIN-like"/>
</dbReference>
<dbReference type="GO" id="GO:0016020">
    <property type="term" value="C:membrane"/>
    <property type="evidence" value="ECO:0007669"/>
    <property type="project" value="UniProtKB-SubCell"/>
</dbReference>
<evidence type="ECO:0000256" key="1">
    <source>
        <dbReference type="ARBA" id="ARBA00004141"/>
    </source>
</evidence>
<dbReference type="GO" id="GO:0055085">
    <property type="term" value="P:transmembrane transport"/>
    <property type="evidence" value="ECO:0007669"/>
    <property type="project" value="InterPro"/>
</dbReference>
<dbReference type="PANTHER" id="PTHR36838">
    <property type="entry name" value="AUXIN EFFLUX CARRIER FAMILY PROTEIN"/>
    <property type="match status" value="1"/>
</dbReference>
<keyword evidence="9" id="KW-1185">Reference proteome</keyword>
<feature type="transmembrane region" description="Helical" evidence="7">
    <location>
        <begin position="6"/>
        <end position="22"/>
    </location>
</feature>
<dbReference type="RefSeq" id="WP_153571888.1">
    <property type="nucleotide sequence ID" value="NZ_CP045725.1"/>
</dbReference>
<gene>
    <name evidence="8" type="ORF">Rai3103_06430</name>
</gene>
<evidence type="ECO:0000256" key="7">
    <source>
        <dbReference type="SAM" id="Phobius"/>
    </source>
</evidence>
<organism evidence="8 9">
    <name type="scientific">Raineyella fluvialis</name>
    <dbReference type="NCBI Taxonomy" id="2662261"/>
    <lineage>
        <taxon>Bacteria</taxon>
        <taxon>Bacillati</taxon>
        <taxon>Actinomycetota</taxon>
        <taxon>Actinomycetes</taxon>
        <taxon>Propionibacteriales</taxon>
        <taxon>Propionibacteriaceae</taxon>
        <taxon>Raineyella</taxon>
    </lineage>
</organism>
<evidence type="ECO:0000313" key="9">
    <source>
        <dbReference type="Proteomes" id="UP000386847"/>
    </source>
</evidence>
<feature type="transmembrane region" description="Helical" evidence="7">
    <location>
        <begin position="96"/>
        <end position="118"/>
    </location>
</feature>
<comment type="subcellular location">
    <subcellularLocation>
        <location evidence="1">Membrane</location>
        <topology evidence="1">Multi-pass membrane protein</topology>
    </subcellularLocation>
</comment>
<keyword evidence="3" id="KW-1003">Cell membrane</keyword>
<feature type="transmembrane region" description="Helical" evidence="7">
    <location>
        <begin position="66"/>
        <end position="84"/>
    </location>
</feature>
<evidence type="ECO:0000256" key="3">
    <source>
        <dbReference type="ARBA" id="ARBA00022475"/>
    </source>
</evidence>
<dbReference type="EMBL" id="CP045725">
    <property type="protein sequence ID" value="QGF23357.1"/>
    <property type="molecule type" value="Genomic_DNA"/>
</dbReference>
<keyword evidence="2" id="KW-0813">Transport</keyword>
<name>A0A5Q2FC98_9ACTN</name>
<feature type="transmembrane region" description="Helical" evidence="7">
    <location>
        <begin position="288"/>
        <end position="310"/>
    </location>
</feature>
<accession>A0A5Q2FC98</accession>
<dbReference type="KEGG" id="rain:Rai3103_06430"/>
<keyword evidence="5 7" id="KW-1133">Transmembrane helix</keyword>
<proteinExistence type="predicted"/>
<evidence type="ECO:0000256" key="2">
    <source>
        <dbReference type="ARBA" id="ARBA00022448"/>
    </source>
</evidence>
<protein>
    <submittedName>
        <fullName evidence="8">AEC family transporter</fullName>
    </submittedName>
</protein>
<dbReference type="Pfam" id="PF03547">
    <property type="entry name" value="Mem_trans"/>
    <property type="match status" value="1"/>
</dbReference>
<keyword evidence="4 7" id="KW-0812">Transmembrane</keyword>